<proteinExistence type="predicted"/>
<evidence type="ECO:0000256" key="3">
    <source>
        <dbReference type="ARBA" id="ARBA00023163"/>
    </source>
</evidence>
<keyword evidence="2" id="KW-0238">DNA-binding</keyword>
<dbReference type="AlphaFoldDB" id="A0A377FVL9"/>
<evidence type="ECO:0000313" key="6">
    <source>
        <dbReference type="Proteomes" id="UP000254060"/>
    </source>
</evidence>
<dbReference type="Gene3D" id="1.10.10.10">
    <property type="entry name" value="Winged helix-like DNA-binding domain superfamily/Winged helix DNA-binding domain"/>
    <property type="match status" value="1"/>
</dbReference>
<keyword evidence="3" id="KW-0804">Transcription</keyword>
<gene>
    <name evidence="5" type="primary">yvoA_2</name>
    <name evidence="5" type="ORF">NCTC13163_02166</name>
</gene>
<dbReference type="PANTHER" id="PTHR38445:SF7">
    <property type="entry name" value="GNTR-FAMILY TRANSCRIPTIONAL REGULATOR"/>
    <property type="match status" value="1"/>
</dbReference>
<dbReference type="GO" id="GO:0003677">
    <property type="term" value="F:DNA binding"/>
    <property type="evidence" value="ECO:0007669"/>
    <property type="project" value="UniProtKB-KW"/>
</dbReference>
<dbReference type="PROSITE" id="PS50949">
    <property type="entry name" value="HTH_GNTR"/>
    <property type="match status" value="1"/>
</dbReference>
<name>A0A377FVL9_9BACL</name>
<dbReference type="Proteomes" id="UP000254060">
    <property type="component" value="Unassembled WGS sequence"/>
</dbReference>
<dbReference type="EMBL" id="UGGP01000001">
    <property type="protein sequence ID" value="STO08788.1"/>
    <property type="molecule type" value="Genomic_DNA"/>
</dbReference>
<dbReference type="InterPro" id="IPR036390">
    <property type="entry name" value="WH_DNA-bd_sf"/>
</dbReference>
<dbReference type="GO" id="GO:0003700">
    <property type="term" value="F:DNA-binding transcription factor activity"/>
    <property type="evidence" value="ECO:0007669"/>
    <property type="project" value="InterPro"/>
</dbReference>
<evidence type="ECO:0000259" key="4">
    <source>
        <dbReference type="PROSITE" id="PS50949"/>
    </source>
</evidence>
<evidence type="ECO:0000313" key="5">
    <source>
        <dbReference type="EMBL" id="STO08788.1"/>
    </source>
</evidence>
<dbReference type="InterPro" id="IPR036388">
    <property type="entry name" value="WH-like_DNA-bd_sf"/>
</dbReference>
<dbReference type="OrthoDB" id="362473at2"/>
<evidence type="ECO:0000256" key="2">
    <source>
        <dbReference type="ARBA" id="ARBA00023125"/>
    </source>
</evidence>
<dbReference type="PANTHER" id="PTHR38445">
    <property type="entry name" value="HTH-TYPE TRANSCRIPTIONAL REPRESSOR YTRA"/>
    <property type="match status" value="1"/>
</dbReference>
<organism evidence="5 6">
    <name type="scientific">Exiguobacterium aurantiacum</name>
    <dbReference type="NCBI Taxonomy" id="33987"/>
    <lineage>
        <taxon>Bacteria</taxon>
        <taxon>Bacillati</taxon>
        <taxon>Bacillota</taxon>
        <taxon>Bacilli</taxon>
        <taxon>Bacillales</taxon>
        <taxon>Bacillales Family XII. Incertae Sedis</taxon>
        <taxon>Exiguobacterium</taxon>
    </lineage>
</organism>
<accession>A0A377FVL9</accession>
<dbReference type="STRING" id="1397694.GCA_000702585_02654"/>
<reference evidence="5 6" key="1">
    <citation type="submission" date="2018-06" db="EMBL/GenBank/DDBJ databases">
        <authorList>
            <consortium name="Pathogen Informatics"/>
            <person name="Doyle S."/>
        </authorList>
    </citation>
    <scope>NUCLEOTIDE SEQUENCE [LARGE SCALE GENOMIC DNA]</scope>
    <source>
        <strain evidence="5 6">NCTC13163</strain>
    </source>
</reference>
<feature type="domain" description="HTH gntR-type" evidence="4">
    <location>
        <begin position="11"/>
        <end position="79"/>
    </location>
</feature>
<dbReference type="CDD" id="cd07377">
    <property type="entry name" value="WHTH_GntR"/>
    <property type="match status" value="1"/>
</dbReference>
<evidence type="ECO:0000256" key="1">
    <source>
        <dbReference type="ARBA" id="ARBA00023015"/>
    </source>
</evidence>
<keyword evidence="1" id="KW-0805">Transcription regulation</keyword>
<sequence length="136" mass="15314">MLYNIDMKSSEPLYEQIVNQTKALVIRGILRPGDKVMSVRELATDLVINPNTVSKAYQELERLGLLEMHRGRGTFVSEDWVDQDASRGPVIEAIQKLAIDCHYANVSFDEAVTLFETEYKKVGESHADSPATNEEN</sequence>
<protein>
    <submittedName>
        <fullName evidence="5">HTH-type transcriptional repressor yvoA</fullName>
    </submittedName>
</protein>
<dbReference type="Pfam" id="PF00392">
    <property type="entry name" value="GntR"/>
    <property type="match status" value="1"/>
</dbReference>
<dbReference type="InterPro" id="IPR000524">
    <property type="entry name" value="Tscrpt_reg_HTH_GntR"/>
</dbReference>
<dbReference type="SMART" id="SM00345">
    <property type="entry name" value="HTH_GNTR"/>
    <property type="match status" value="1"/>
</dbReference>
<dbReference type="SUPFAM" id="SSF46785">
    <property type="entry name" value="Winged helix' DNA-binding domain"/>
    <property type="match status" value="1"/>
</dbReference>